<proteinExistence type="predicted"/>
<evidence type="ECO:0000256" key="1">
    <source>
        <dbReference type="SAM" id="MobiDB-lite"/>
    </source>
</evidence>
<reference evidence="2" key="1">
    <citation type="journal article" date="2015" name="Nature">
        <title>Complex archaea that bridge the gap between prokaryotes and eukaryotes.</title>
        <authorList>
            <person name="Spang A."/>
            <person name="Saw J.H."/>
            <person name="Jorgensen S.L."/>
            <person name="Zaremba-Niedzwiedzka K."/>
            <person name="Martijn J."/>
            <person name="Lind A.E."/>
            <person name="van Eijk R."/>
            <person name="Schleper C."/>
            <person name="Guy L."/>
            <person name="Ettema T.J."/>
        </authorList>
    </citation>
    <scope>NUCLEOTIDE SEQUENCE</scope>
</reference>
<accession>A0A0F9VG31</accession>
<comment type="caution">
    <text evidence="2">The sequence shown here is derived from an EMBL/GenBank/DDBJ whole genome shotgun (WGS) entry which is preliminary data.</text>
</comment>
<gene>
    <name evidence="2" type="ORF">LCGC14_0144420</name>
</gene>
<dbReference type="EMBL" id="LAZR01000050">
    <property type="protein sequence ID" value="KKN98762.1"/>
    <property type="molecule type" value="Genomic_DNA"/>
</dbReference>
<dbReference type="AlphaFoldDB" id="A0A0F9VG31"/>
<name>A0A0F9VG31_9ZZZZ</name>
<evidence type="ECO:0000313" key="2">
    <source>
        <dbReference type="EMBL" id="KKN98762.1"/>
    </source>
</evidence>
<protein>
    <submittedName>
        <fullName evidence="2">Uncharacterized protein</fullName>
    </submittedName>
</protein>
<feature type="region of interest" description="Disordered" evidence="1">
    <location>
        <begin position="41"/>
        <end position="76"/>
    </location>
</feature>
<organism evidence="2">
    <name type="scientific">marine sediment metagenome</name>
    <dbReference type="NCBI Taxonomy" id="412755"/>
    <lineage>
        <taxon>unclassified sequences</taxon>
        <taxon>metagenomes</taxon>
        <taxon>ecological metagenomes</taxon>
    </lineage>
</organism>
<sequence length="138" mass="14935">MKSYQRAKVFRSNPPIELVLDPPRKLKSLALAPGTVEHQLDEKLSGSQSVPSNPPIKLVLDPPRRIPDKTPGLTFSETSGVEAGLQVATASAGEDLPLALSLNAVGLMPVQRRNARVKLLGSRNPSSNAIRPRFRRPS</sequence>
<feature type="region of interest" description="Disordered" evidence="1">
    <location>
        <begin position="118"/>
        <end position="138"/>
    </location>
</feature>